<feature type="region of interest" description="Disordered" evidence="1">
    <location>
        <begin position="1"/>
        <end position="187"/>
    </location>
</feature>
<name>A0A450W6L9_9GAMM</name>
<accession>A0A450W6L9</accession>
<reference evidence="2" key="1">
    <citation type="submission" date="2019-02" db="EMBL/GenBank/DDBJ databases">
        <authorList>
            <person name="Gruber-Vodicka R. H."/>
            <person name="Seah K. B. B."/>
        </authorList>
    </citation>
    <scope>NUCLEOTIDE SEQUENCE</scope>
    <source>
        <strain evidence="2">BECK_BY7</strain>
    </source>
</reference>
<sequence>MPQDHRQEETAQPNHRSGRHPFDWITAPPAGPPPSRAAKIKTPAKPTTPPEIPCHRTIARKKQPSRTTVRDGIPSIGLRPPGRTAALQGGKNRNPSQPTAPPEIPCQDHRSGRHPFDWITPPPDGPSPSRAAKIKPQPPRHPQRSRATEPSPGKNSPAGPPFGTASLRLDYGPPAGPPPSRAAPRDQPFHQRMTIRNSFRRLSIHVVSRQCKYRYTKIAQSSLCSDSDSATWNHAKGDGTKRKASKFPGKTEPREVVRSI</sequence>
<organism evidence="2">
    <name type="scientific">Candidatus Kentrum sp. LFY</name>
    <dbReference type="NCBI Taxonomy" id="2126342"/>
    <lineage>
        <taxon>Bacteria</taxon>
        <taxon>Pseudomonadati</taxon>
        <taxon>Pseudomonadota</taxon>
        <taxon>Gammaproteobacteria</taxon>
        <taxon>Candidatus Kentrum</taxon>
    </lineage>
</organism>
<feature type="compositionally biased region" description="Low complexity" evidence="1">
    <location>
        <begin position="36"/>
        <end position="45"/>
    </location>
</feature>
<gene>
    <name evidence="2" type="ORF">BECKLFY1418C_GA0070996_100157</name>
</gene>
<dbReference type="AlphaFoldDB" id="A0A450W6L9"/>
<feature type="compositionally biased region" description="Basic and acidic residues" evidence="1">
    <location>
        <begin position="249"/>
        <end position="260"/>
    </location>
</feature>
<feature type="region of interest" description="Disordered" evidence="1">
    <location>
        <begin position="224"/>
        <end position="260"/>
    </location>
</feature>
<evidence type="ECO:0000313" key="2">
    <source>
        <dbReference type="EMBL" id="VFK12720.1"/>
    </source>
</evidence>
<protein>
    <submittedName>
        <fullName evidence="2">Uncharacterized protein</fullName>
    </submittedName>
</protein>
<feature type="compositionally biased region" description="Basic and acidic residues" evidence="1">
    <location>
        <begin position="106"/>
        <end position="116"/>
    </location>
</feature>
<dbReference type="EMBL" id="CAADFN010000001">
    <property type="protein sequence ID" value="VFK12720.1"/>
    <property type="molecule type" value="Genomic_DNA"/>
</dbReference>
<proteinExistence type="predicted"/>
<evidence type="ECO:0000256" key="1">
    <source>
        <dbReference type="SAM" id="MobiDB-lite"/>
    </source>
</evidence>